<dbReference type="Gene3D" id="3.90.226.10">
    <property type="entry name" value="2-enoyl-CoA Hydratase, Chain A, domain 1"/>
    <property type="match status" value="1"/>
</dbReference>
<gene>
    <name evidence="7" type="ORF">HYG86_06485</name>
</gene>
<dbReference type="InterPro" id="IPR036034">
    <property type="entry name" value="PDZ_sf"/>
</dbReference>
<dbReference type="Pfam" id="PF01471">
    <property type="entry name" value="PG_binding_1"/>
    <property type="match status" value="1"/>
</dbReference>
<dbReference type="InterPro" id="IPR002477">
    <property type="entry name" value="Peptidoglycan-bd-like"/>
</dbReference>
<evidence type="ECO:0000313" key="8">
    <source>
        <dbReference type="Proteomes" id="UP000516160"/>
    </source>
</evidence>
<dbReference type="Gene3D" id="3.30.750.44">
    <property type="match status" value="1"/>
</dbReference>
<dbReference type="AlphaFoldDB" id="A0A7G9W6Y1"/>
<dbReference type="SUPFAM" id="SSF47090">
    <property type="entry name" value="PGBD-like"/>
    <property type="match status" value="1"/>
</dbReference>
<dbReference type="RefSeq" id="WP_213168139.1">
    <property type="nucleotide sequence ID" value="NZ_CP058559.1"/>
</dbReference>
<dbReference type="Gene3D" id="2.30.42.10">
    <property type="match status" value="1"/>
</dbReference>
<dbReference type="InterPro" id="IPR036365">
    <property type="entry name" value="PGBD-like_sf"/>
</dbReference>
<dbReference type="SUPFAM" id="SSF52096">
    <property type="entry name" value="ClpP/crotonase"/>
    <property type="match status" value="1"/>
</dbReference>
<dbReference type="Gene3D" id="1.10.101.10">
    <property type="entry name" value="PGBD-like superfamily/PGBD"/>
    <property type="match status" value="1"/>
</dbReference>
<evidence type="ECO:0000256" key="5">
    <source>
        <dbReference type="RuleBase" id="RU004404"/>
    </source>
</evidence>
<dbReference type="Pfam" id="PF17820">
    <property type="entry name" value="PDZ_6"/>
    <property type="match status" value="1"/>
</dbReference>
<dbReference type="InterPro" id="IPR004447">
    <property type="entry name" value="Peptidase_S41A"/>
</dbReference>
<dbReference type="FunFam" id="2.30.42.10:FF:000063">
    <property type="entry name" value="Peptidase, S41 family"/>
    <property type="match status" value="1"/>
</dbReference>
<dbReference type="NCBIfam" id="TIGR00225">
    <property type="entry name" value="prc"/>
    <property type="match status" value="1"/>
</dbReference>
<dbReference type="GO" id="GO:0007165">
    <property type="term" value="P:signal transduction"/>
    <property type="evidence" value="ECO:0007669"/>
    <property type="project" value="TreeGrafter"/>
</dbReference>
<dbReference type="GO" id="GO:0006508">
    <property type="term" value="P:proteolysis"/>
    <property type="evidence" value="ECO:0007669"/>
    <property type="project" value="UniProtKB-KW"/>
</dbReference>
<evidence type="ECO:0000256" key="1">
    <source>
        <dbReference type="ARBA" id="ARBA00009179"/>
    </source>
</evidence>
<keyword evidence="3 5" id="KW-0378">Hydrolase</keyword>
<dbReference type="KEGG" id="acae:HYG86_06485"/>
<sequence length="472" mass="51590">MKNKNTIIIFLVVLLFTNVAFYALGYSSGQGTIVESLPPVGEVVDRDEFLDKILEISGVIDDHYFNDYDWDTIQEGVYRELISSLGDPYSEYLSPKDLENLQISSGRSYGGIGVEVTMNNGRVTVVTPMEGSPGQSAGLLPGDMIVEVDGTNTEGMSLSEVVDLIRGEPDTEVNLGILREGRQDVLKVSIVRGVITSTAVEWDMLQGKLGYLRITRFAEGADQEFVTALTQLRNEGMEELIIDLRGNPGGYLHIVVNIAQYLVPAGDVVYMEDKNGVRVRTFGSQLEERGFDVVVLIDENSASASEILAGALKDRDAGTLIGKNTFGKGSVQSILDFDDGSAVKLTIQKYFSPRGNVIDGVGVAPDIEIEQPEAANFPSYSYKGRLEVGSTGLDVVIINRILYFLGFGEDTDDSTFTESTKQALGKFQSANGLAPTGFMDANTAEKLNEKFTAHKKDNDMQLKEAIDFFKRN</sequence>
<evidence type="ECO:0000313" key="7">
    <source>
        <dbReference type="EMBL" id="QNO14443.1"/>
    </source>
</evidence>
<dbReference type="InterPro" id="IPR005151">
    <property type="entry name" value="Tail-specific_protease"/>
</dbReference>
<dbReference type="PROSITE" id="PS50106">
    <property type="entry name" value="PDZ"/>
    <property type="match status" value="1"/>
</dbReference>
<dbReference type="CDD" id="cd06782">
    <property type="entry name" value="cpPDZ_CPP-like"/>
    <property type="match status" value="1"/>
</dbReference>
<dbReference type="InterPro" id="IPR001478">
    <property type="entry name" value="PDZ"/>
</dbReference>
<dbReference type="CDD" id="cd07560">
    <property type="entry name" value="Peptidase_S41_CPP"/>
    <property type="match status" value="1"/>
</dbReference>
<reference evidence="7 8" key="1">
    <citation type="submission" date="2020-07" db="EMBL/GenBank/DDBJ databases">
        <title>Alkalicella. sp. LB2 genome.</title>
        <authorList>
            <person name="Postec A."/>
            <person name="Quemeneur M."/>
        </authorList>
    </citation>
    <scope>NUCLEOTIDE SEQUENCE [LARGE SCALE GENOMIC DNA]</scope>
    <source>
        <strain evidence="7 8">LB2</strain>
    </source>
</reference>
<name>A0A7G9W6Y1_ALKCA</name>
<keyword evidence="2 5" id="KW-0645">Protease</keyword>
<accession>A0A7G9W6Y1</accession>
<keyword evidence="4 5" id="KW-0720">Serine protease</keyword>
<dbReference type="EMBL" id="CP058559">
    <property type="protein sequence ID" value="QNO14443.1"/>
    <property type="molecule type" value="Genomic_DNA"/>
</dbReference>
<comment type="similarity">
    <text evidence="1 5">Belongs to the peptidase S41A family.</text>
</comment>
<evidence type="ECO:0000256" key="4">
    <source>
        <dbReference type="ARBA" id="ARBA00022825"/>
    </source>
</evidence>
<dbReference type="SMART" id="SM00228">
    <property type="entry name" value="PDZ"/>
    <property type="match status" value="1"/>
</dbReference>
<protein>
    <submittedName>
        <fullName evidence="7">S41 family peptidase</fullName>
    </submittedName>
</protein>
<dbReference type="InterPro" id="IPR041489">
    <property type="entry name" value="PDZ_6"/>
</dbReference>
<dbReference type="PANTHER" id="PTHR32060:SF30">
    <property type="entry name" value="CARBOXY-TERMINAL PROCESSING PROTEASE CTPA"/>
    <property type="match status" value="1"/>
</dbReference>
<evidence type="ECO:0000256" key="2">
    <source>
        <dbReference type="ARBA" id="ARBA00022670"/>
    </source>
</evidence>
<dbReference type="InterPro" id="IPR036366">
    <property type="entry name" value="PGBDSf"/>
</dbReference>
<dbReference type="GO" id="GO:0004175">
    <property type="term" value="F:endopeptidase activity"/>
    <property type="evidence" value="ECO:0007669"/>
    <property type="project" value="TreeGrafter"/>
</dbReference>
<evidence type="ECO:0000259" key="6">
    <source>
        <dbReference type="PROSITE" id="PS50106"/>
    </source>
</evidence>
<evidence type="ECO:0000256" key="3">
    <source>
        <dbReference type="ARBA" id="ARBA00022801"/>
    </source>
</evidence>
<dbReference type="SMART" id="SM00245">
    <property type="entry name" value="TSPc"/>
    <property type="match status" value="1"/>
</dbReference>
<dbReference type="Pfam" id="PF03572">
    <property type="entry name" value="Peptidase_S41"/>
    <property type="match status" value="1"/>
</dbReference>
<dbReference type="InterPro" id="IPR029045">
    <property type="entry name" value="ClpP/crotonase-like_dom_sf"/>
</dbReference>
<dbReference type="GO" id="GO:0008236">
    <property type="term" value="F:serine-type peptidase activity"/>
    <property type="evidence" value="ECO:0007669"/>
    <property type="project" value="UniProtKB-KW"/>
</dbReference>
<dbReference type="SUPFAM" id="SSF50156">
    <property type="entry name" value="PDZ domain-like"/>
    <property type="match status" value="1"/>
</dbReference>
<dbReference type="PANTHER" id="PTHR32060">
    <property type="entry name" value="TAIL-SPECIFIC PROTEASE"/>
    <property type="match status" value="1"/>
</dbReference>
<proteinExistence type="inferred from homology"/>
<dbReference type="GO" id="GO:0030288">
    <property type="term" value="C:outer membrane-bounded periplasmic space"/>
    <property type="evidence" value="ECO:0007669"/>
    <property type="project" value="TreeGrafter"/>
</dbReference>
<feature type="domain" description="PDZ" evidence="6">
    <location>
        <begin position="100"/>
        <end position="166"/>
    </location>
</feature>
<keyword evidence="8" id="KW-1185">Reference proteome</keyword>
<dbReference type="Proteomes" id="UP000516160">
    <property type="component" value="Chromosome"/>
</dbReference>
<organism evidence="7 8">
    <name type="scientific">Alkalicella caledoniensis</name>
    <dbReference type="NCBI Taxonomy" id="2731377"/>
    <lineage>
        <taxon>Bacteria</taxon>
        <taxon>Bacillati</taxon>
        <taxon>Bacillota</taxon>
        <taxon>Clostridia</taxon>
        <taxon>Eubacteriales</taxon>
        <taxon>Proteinivoracaceae</taxon>
        <taxon>Alkalicella</taxon>
    </lineage>
</organism>